<dbReference type="GO" id="GO:0009279">
    <property type="term" value="C:cell outer membrane"/>
    <property type="evidence" value="ECO:0007669"/>
    <property type="project" value="UniProtKB-SubCell"/>
</dbReference>
<evidence type="ECO:0000256" key="2">
    <source>
        <dbReference type="SAM" id="SignalP"/>
    </source>
</evidence>
<gene>
    <name evidence="3" type="ORF">SAMN06296008_102134</name>
</gene>
<dbReference type="OrthoDB" id="9132736at2"/>
<dbReference type="SUPFAM" id="SSF56925">
    <property type="entry name" value="OMPA-like"/>
    <property type="match status" value="1"/>
</dbReference>
<comment type="subcellular location">
    <subcellularLocation>
        <location evidence="1">Cell outer membrane</location>
    </subcellularLocation>
</comment>
<accession>A0A1W1YAH4</accession>
<name>A0A1W1YAH4_9BURK</name>
<dbReference type="Proteomes" id="UP000192708">
    <property type="component" value="Unassembled WGS sequence"/>
</dbReference>
<keyword evidence="4" id="KW-1185">Reference proteome</keyword>
<protein>
    <recommendedName>
        <fullName evidence="5">Outer membrane protein beta-barrel domain-containing protein</fullName>
    </recommendedName>
</protein>
<dbReference type="RefSeq" id="WP_084282423.1">
    <property type="nucleotide sequence ID" value="NZ_FWXJ01000002.1"/>
</dbReference>
<organism evidence="3 4">
    <name type="scientific">Polynucleobacter kasalickyi</name>
    <dbReference type="NCBI Taxonomy" id="1938817"/>
    <lineage>
        <taxon>Bacteria</taxon>
        <taxon>Pseudomonadati</taxon>
        <taxon>Pseudomonadota</taxon>
        <taxon>Betaproteobacteria</taxon>
        <taxon>Burkholderiales</taxon>
        <taxon>Burkholderiaceae</taxon>
        <taxon>Polynucleobacter</taxon>
    </lineage>
</organism>
<dbReference type="AlphaFoldDB" id="A0A1W1YAH4"/>
<evidence type="ECO:0000313" key="4">
    <source>
        <dbReference type="Proteomes" id="UP000192708"/>
    </source>
</evidence>
<dbReference type="InterPro" id="IPR011250">
    <property type="entry name" value="OMP/PagP_B-barrel"/>
</dbReference>
<reference evidence="3 4" key="1">
    <citation type="submission" date="2017-04" db="EMBL/GenBank/DDBJ databases">
        <authorList>
            <person name="Afonso C.L."/>
            <person name="Miller P.J."/>
            <person name="Scott M.A."/>
            <person name="Spackman E."/>
            <person name="Goraichik I."/>
            <person name="Dimitrov K.M."/>
            <person name="Suarez D.L."/>
            <person name="Swayne D.E."/>
        </authorList>
    </citation>
    <scope>NUCLEOTIDE SEQUENCE [LARGE SCALE GENOMIC DNA]</scope>
    <source>
        <strain evidence="3 4">VK13</strain>
    </source>
</reference>
<dbReference type="EMBL" id="FWXJ01000002">
    <property type="protein sequence ID" value="SMC32821.1"/>
    <property type="molecule type" value="Genomic_DNA"/>
</dbReference>
<proteinExistence type="predicted"/>
<feature type="signal peptide" evidence="2">
    <location>
        <begin position="1"/>
        <end position="21"/>
    </location>
</feature>
<keyword evidence="2" id="KW-0732">Signal</keyword>
<evidence type="ECO:0000256" key="1">
    <source>
        <dbReference type="ARBA" id="ARBA00004442"/>
    </source>
</evidence>
<evidence type="ECO:0000313" key="3">
    <source>
        <dbReference type="EMBL" id="SMC32821.1"/>
    </source>
</evidence>
<sequence>MKKLQSFFLIISFTFIGSTSAQSVFEGYFLQGAIGYTNVGSSFNQTSTLLNQTGVYPQNFSTDNLSVFTGNIGGGYNFRVDPKWLLGLSIDFMPTTSGSANSKVTTNLPGIAVPNSLIGSYQMKNPLNLSVMPGYELSSTQLIYGKIALSIASLIYSDQITPPTSVLVGGYTLGVGYKQALENHLYVFAEGLYTNFVDYTANINGPYAGIASTSINVKALGFSALVGIGYRF</sequence>
<evidence type="ECO:0008006" key="5">
    <source>
        <dbReference type="Google" id="ProtNLM"/>
    </source>
</evidence>
<feature type="chain" id="PRO_5010718964" description="Outer membrane protein beta-barrel domain-containing protein" evidence="2">
    <location>
        <begin position="22"/>
        <end position="232"/>
    </location>
</feature>